<evidence type="ECO:0000313" key="3">
    <source>
        <dbReference type="Proteomes" id="UP000036987"/>
    </source>
</evidence>
<dbReference type="AlphaFoldDB" id="A0A0K9PT27"/>
<feature type="region of interest" description="Disordered" evidence="1">
    <location>
        <begin position="214"/>
        <end position="237"/>
    </location>
</feature>
<name>A0A0K9PT27_ZOSMR</name>
<comment type="caution">
    <text evidence="2">The sequence shown here is derived from an EMBL/GenBank/DDBJ whole genome shotgun (WGS) entry which is preliminary data.</text>
</comment>
<organism evidence="2 3">
    <name type="scientific">Zostera marina</name>
    <name type="common">Eelgrass</name>
    <dbReference type="NCBI Taxonomy" id="29655"/>
    <lineage>
        <taxon>Eukaryota</taxon>
        <taxon>Viridiplantae</taxon>
        <taxon>Streptophyta</taxon>
        <taxon>Embryophyta</taxon>
        <taxon>Tracheophyta</taxon>
        <taxon>Spermatophyta</taxon>
        <taxon>Magnoliopsida</taxon>
        <taxon>Liliopsida</taxon>
        <taxon>Zosteraceae</taxon>
        <taxon>Zostera</taxon>
    </lineage>
</organism>
<evidence type="ECO:0000313" key="2">
    <source>
        <dbReference type="EMBL" id="KMZ72111.1"/>
    </source>
</evidence>
<feature type="region of interest" description="Disordered" evidence="1">
    <location>
        <begin position="108"/>
        <end position="148"/>
    </location>
</feature>
<dbReference type="OrthoDB" id="2143914at2759"/>
<sequence length="237" mass="25899">MKMGIDPDTYTSATTAVTLSGDPSSSLLSSSSSSSYARHMAQWESARLEAEARLAKVSLLHSPSDTSVGEEVLATVSDKMETDFFLKIWNSEVGRAFRAKETRAVAHPISEVQGSSSSTSSPTISSNIKLKEETSEEGATTTTTTTSEEENYQMYLDLAAVGMDYDSLGFSSLFSNIQFGSFSLFDGGDHHCINDESSLDGIDGFINKWEDGDNHHHHHHHHHIMDKTQKTSAISRV</sequence>
<evidence type="ECO:0000256" key="1">
    <source>
        <dbReference type="SAM" id="MobiDB-lite"/>
    </source>
</evidence>
<accession>A0A0K9PT27</accession>
<feature type="compositionally biased region" description="Low complexity" evidence="1">
    <location>
        <begin position="115"/>
        <end position="126"/>
    </location>
</feature>
<dbReference type="Proteomes" id="UP000036987">
    <property type="component" value="Unassembled WGS sequence"/>
</dbReference>
<feature type="compositionally biased region" description="Low complexity" evidence="1">
    <location>
        <begin position="137"/>
        <end position="146"/>
    </location>
</feature>
<dbReference type="EMBL" id="LFYR01000643">
    <property type="protein sequence ID" value="KMZ72111.1"/>
    <property type="molecule type" value="Genomic_DNA"/>
</dbReference>
<gene>
    <name evidence="2" type="ORF">ZOSMA_16G00770</name>
</gene>
<proteinExistence type="predicted"/>
<feature type="compositionally biased region" description="Basic residues" evidence="1">
    <location>
        <begin position="215"/>
        <end position="224"/>
    </location>
</feature>
<keyword evidence="3" id="KW-1185">Reference proteome</keyword>
<protein>
    <submittedName>
        <fullName evidence="2">Uncharacterized protein</fullName>
    </submittedName>
</protein>
<reference evidence="3" key="1">
    <citation type="journal article" date="2016" name="Nature">
        <title>The genome of the seagrass Zostera marina reveals angiosperm adaptation to the sea.</title>
        <authorList>
            <person name="Olsen J.L."/>
            <person name="Rouze P."/>
            <person name="Verhelst B."/>
            <person name="Lin Y.-C."/>
            <person name="Bayer T."/>
            <person name="Collen J."/>
            <person name="Dattolo E."/>
            <person name="De Paoli E."/>
            <person name="Dittami S."/>
            <person name="Maumus F."/>
            <person name="Michel G."/>
            <person name="Kersting A."/>
            <person name="Lauritano C."/>
            <person name="Lohaus R."/>
            <person name="Toepel M."/>
            <person name="Tonon T."/>
            <person name="Vanneste K."/>
            <person name="Amirebrahimi M."/>
            <person name="Brakel J."/>
            <person name="Bostroem C."/>
            <person name="Chovatia M."/>
            <person name="Grimwood J."/>
            <person name="Jenkins J.W."/>
            <person name="Jueterbock A."/>
            <person name="Mraz A."/>
            <person name="Stam W.T."/>
            <person name="Tice H."/>
            <person name="Bornberg-Bauer E."/>
            <person name="Green P.J."/>
            <person name="Pearson G.A."/>
            <person name="Procaccini G."/>
            <person name="Duarte C.M."/>
            <person name="Schmutz J."/>
            <person name="Reusch T.B.H."/>
            <person name="Van de Peer Y."/>
        </authorList>
    </citation>
    <scope>NUCLEOTIDE SEQUENCE [LARGE SCALE GENOMIC DNA]</scope>
    <source>
        <strain evidence="3">cv. Finnish</strain>
    </source>
</reference>